<sequence>MKIYFLKKWENIDSKRILNHIRMGVFKIMFQW</sequence>
<dbReference type="KEGG" id="spn:SP_0773"/>
<dbReference type="EnsemblBacteria" id="AAK74911">
    <property type="protein sequence ID" value="AAK74911"/>
    <property type="gene ID" value="SP_0773"/>
</dbReference>
<evidence type="ECO:0000313" key="2">
    <source>
        <dbReference type="Proteomes" id="UP000000585"/>
    </source>
</evidence>
<dbReference type="EMBL" id="AE005672">
    <property type="protein sequence ID" value="AAK74911.1"/>
    <property type="molecule type" value="Genomic_DNA"/>
</dbReference>
<reference evidence="1 2" key="1">
    <citation type="journal article" date="2001" name="Science">
        <title>Complete genome sequence of a virulent isolate of Streptococcus pneumoniae.</title>
        <authorList>
            <person name="Tettelin H."/>
            <person name="Nelson K.E."/>
            <person name="Paulsen I.T."/>
            <person name="Eisen J.A."/>
            <person name="Read T.D."/>
            <person name="Peterson S."/>
            <person name="Heidelberg J."/>
            <person name="DeBoy R.T."/>
            <person name="Haft D.H."/>
            <person name="Dodson R.J."/>
            <person name="Durkin A.S."/>
            <person name="Gwinn M."/>
            <person name="Kolonay J.F."/>
            <person name="Nelson W.C."/>
            <person name="Peterson J.D."/>
            <person name="Umayam L.A."/>
            <person name="White O."/>
            <person name="Salzberg S.L."/>
            <person name="Lewis M.R."/>
            <person name="Radune D."/>
            <person name="Holtzapple E."/>
            <person name="Khouri H."/>
            <person name="Wolf A.M."/>
            <person name="Utterback T.R."/>
            <person name="Hansen C.L."/>
            <person name="McDonald L.A."/>
            <person name="Feldblyum T.V."/>
            <person name="Angiuoli S."/>
            <person name="Dickinson T."/>
            <person name="Hickey E.K."/>
            <person name="Holt I.E."/>
            <person name="Loftus B.J."/>
            <person name="Yang F."/>
            <person name="Smith H.O."/>
            <person name="Venter J.C."/>
            <person name="Dougherty B.A."/>
            <person name="Morrison D.A."/>
            <person name="Hollingshead S.K."/>
            <person name="Fraser C.M."/>
        </authorList>
    </citation>
    <scope>NUCLEOTIDE SEQUENCE [LARGE SCALE GENOMIC DNA]</scope>
    <source>
        <strain evidence="2">ATCC BAA-334 / TIGR4</strain>
    </source>
</reference>
<dbReference type="PaxDb" id="170187-SP_0773"/>
<dbReference type="AlphaFoldDB" id="A0A0H2UPA4"/>
<accession>A0A0H2UPA4</accession>
<organism evidence="1 2">
    <name type="scientific">Streptococcus pneumoniae serotype 4 (strain ATCC BAA-334 / TIGR4)</name>
    <dbReference type="NCBI Taxonomy" id="170187"/>
    <lineage>
        <taxon>Bacteria</taxon>
        <taxon>Bacillati</taxon>
        <taxon>Bacillota</taxon>
        <taxon>Bacilli</taxon>
        <taxon>Lactobacillales</taxon>
        <taxon>Streptococcaceae</taxon>
        <taxon>Streptococcus</taxon>
    </lineage>
</organism>
<proteinExistence type="predicted"/>
<gene>
    <name evidence="1" type="ordered locus">SP_0773</name>
</gene>
<name>A0A0H2UPA4_STRPN</name>
<dbReference type="Proteomes" id="UP000000585">
    <property type="component" value="Chromosome"/>
</dbReference>
<keyword evidence="2" id="KW-1185">Reference proteome</keyword>
<evidence type="ECO:0000313" key="1">
    <source>
        <dbReference type="EMBL" id="AAK74911.1"/>
    </source>
</evidence>
<protein>
    <submittedName>
        <fullName evidence="1">Uncharacterized protein</fullName>
    </submittedName>
</protein>